<dbReference type="Proteomes" id="UP000326287">
    <property type="component" value="Chromosome"/>
</dbReference>
<dbReference type="GO" id="GO:0005506">
    <property type="term" value="F:iron ion binding"/>
    <property type="evidence" value="ECO:0007669"/>
    <property type="project" value="UniProtKB-ARBA"/>
</dbReference>
<dbReference type="InterPro" id="IPR008775">
    <property type="entry name" value="Phytyl_CoA_dOase-like"/>
</dbReference>
<dbReference type="PANTHER" id="PTHR20883">
    <property type="entry name" value="PHYTANOYL-COA DIOXYGENASE DOMAIN CONTAINING 1"/>
    <property type="match status" value="1"/>
</dbReference>
<dbReference type="EMBL" id="CP036422">
    <property type="protein sequence ID" value="QFU76591.1"/>
    <property type="molecule type" value="Genomic_DNA"/>
</dbReference>
<dbReference type="SUPFAM" id="SSF51197">
    <property type="entry name" value="Clavaminate synthase-like"/>
    <property type="match status" value="1"/>
</dbReference>
<dbReference type="AlphaFoldDB" id="A0A5P9NL88"/>
<reference evidence="1 2" key="1">
    <citation type="submission" date="2019-02" db="EMBL/GenBank/DDBJ databases">
        <authorList>
            <person name="Li S.-H."/>
        </authorList>
    </citation>
    <scope>NUCLEOTIDE SEQUENCE [LARGE SCALE GENOMIC DNA]</scope>
    <source>
        <strain evidence="1 2">IMCC14385</strain>
    </source>
</reference>
<name>A0A5P9NL88_9GAMM</name>
<protein>
    <submittedName>
        <fullName evidence="1">Phytanoyl-CoA dioxygenase</fullName>
    </submittedName>
</protein>
<dbReference type="GO" id="GO:0016706">
    <property type="term" value="F:2-oxoglutarate-dependent dioxygenase activity"/>
    <property type="evidence" value="ECO:0007669"/>
    <property type="project" value="UniProtKB-ARBA"/>
</dbReference>
<evidence type="ECO:0000313" key="1">
    <source>
        <dbReference type="EMBL" id="QFU76591.1"/>
    </source>
</evidence>
<dbReference type="Pfam" id="PF05721">
    <property type="entry name" value="PhyH"/>
    <property type="match status" value="1"/>
</dbReference>
<dbReference type="OrthoDB" id="183023at2"/>
<organism evidence="1 2">
    <name type="scientific">Halioglobus maricola</name>
    <dbReference type="NCBI Taxonomy" id="2601894"/>
    <lineage>
        <taxon>Bacteria</taxon>
        <taxon>Pseudomonadati</taxon>
        <taxon>Pseudomonadota</taxon>
        <taxon>Gammaproteobacteria</taxon>
        <taxon>Cellvibrionales</taxon>
        <taxon>Halieaceae</taxon>
        <taxon>Halioglobus</taxon>
    </lineage>
</organism>
<dbReference type="PANTHER" id="PTHR20883:SF14">
    <property type="entry name" value="PHYTANOYL-COA DIOXYGENASE"/>
    <property type="match status" value="1"/>
</dbReference>
<sequence>MTTSSDFTRSSLQDSIEDLQARMAEDGYLFLKGAVAPDHCQSLLNDVLEVCAPHVVAGAGNAQAPQLVGEPFFETDAIWDEIYPRIQKLESFHRFFHQPWMLDIMSRVAGPEVFVYPVKMTRLATPRMRGYETPPHQDAYSHHAGPTMAGVWVALHDVDSSMGRVKVLPGSHKGGVREVFQAQGVGGVQCEIHEDETHWHVSDFEQGDVLIFGSCTVHRAEANTNESAVRISVDTRFCDYGAPVFATNLHPHHGFRLPEISWQAIYENWQDDEGKYYWEEYPNSFGHEIFEEIANG</sequence>
<dbReference type="KEGG" id="halc:EY643_13510"/>
<keyword evidence="2" id="KW-1185">Reference proteome</keyword>
<keyword evidence="1" id="KW-0223">Dioxygenase</keyword>
<dbReference type="Gene3D" id="2.60.120.620">
    <property type="entry name" value="q2cbj1_9rhob like domain"/>
    <property type="match status" value="1"/>
</dbReference>
<gene>
    <name evidence="1" type="ORF">EY643_13510</name>
</gene>
<dbReference type="RefSeq" id="WP_153239733.1">
    <property type="nucleotide sequence ID" value="NZ_CP036422.1"/>
</dbReference>
<evidence type="ECO:0000313" key="2">
    <source>
        <dbReference type="Proteomes" id="UP000326287"/>
    </source>
</evidence>
<keyword evidence="1" id="KW-0560">Oxidoreductase</keyword>
<proteinExistence type="predicted"/>
<accession>A0A5P9NL88</accession>